<evidence type="ECO:0000313" key="2">
    <source>
        <dbReference type="Proteomes" id="UP001597601"/>
    </source>
</evidence>
<name>A0ABW5XV09_9SPHI</name>
<reference evidence="2" key="1">
    <citation type="journal article" date="2019" name="Int. J. Syst. Evol. Microbiol.">
        <title>The Global Catalogue of Microorganisms (GCM) 10K type strain sequencing project: providing services to taxonomists for standard genome sequencing and annotation.</title>
        <authorList>
            <consortium name="The Broad Institute Genomics Platform"/>
            <consortium name="The Broad Institute Genome Sequencing Center for Infectious Disease"/>
            <person name="Wu L."/>
            <person name="Ma J."/>
        </authorList>
    </citation>
    <scope>NUCLEOTIDE SEQUENCE [LARGE SCALE GENOMIC DNA]</scope>
    <source>
        <strain evidence="2">KCTC 52232</strain>
    </source>
</reference>
<sequence length="290" mass="33602">METTTKTHLCISIFYSKKKWNELICECLSPFLKRNADVIYSYSITFSTAQGENIQVLINCFNGFICQRELDNALSLYLKDNPSVLEDNAPEKDSLFVNFPNNKHLYGLFKPPRLKHGDSNELINHNFQVLISKSIVSKLSQSPINQERILIFGIYIQCVVFKVIFDKNKLIANNIKEITNTFMQTLPIDAQVSVELRCLFVQRTHAGELNILFNQMWLNSAVTTDFKWLHDLSRELRDLLATTEKTNELSVTLLKLLFEQLDLRSNHYIALSSNLNYHLVLLMLYVKKML</sequence>
<gene>
    <name evidence="1" type="ORF">ACFSYC_18900</name>
</gene>
<evidence type="ECO:0008006" key="3">
    <source>
        <dbReference type="Google" id="ProtNLM"/>
    </source>
</evidence>
<dbReference type="RefSeq" id="WP_377130418.1">
    <property type="nucleotide sequence ID" value="NZ_JBHUON010000035.1"/>
</dbReference>
<evidence type="ECO:0000313" key="1">
    <source>
        <dbReference type="EMBL" id="MFD2866772.1"/>
    </source>
</evidence>
<dbReference type="EMBL" id="JBHUON010000035">
    <property type="protein sequence ID" value="MFD2866772.1"/>
    <property type="molecule type" value="Genomic_DNA"/>
</dbReference>
<dbReference type="Proteomes" id="UP001597601">
    <property type="component" value="Unassembled WGS sequence"/>
</dbReference>
<accession>A0ABW5XV09</accession>
<proteinExistence type="predicted"/>
<comment type="caution">
    <text evidence="1">The sequence shown here is derived from an EMBL/GenBank/DDBJ whole genome shotgun (WGS) entry which is preliminary data.</text>
</comment>
<keyword evidence="2" id="KW-1185">Reference proteome</keyword>
<protein>
    <recommendedName>
        <fullName evidence="3">Thiopeptide-type bacteriocin biosynthesis protein</fullName>
    </recommendedName>
</protein>
<organism evidence="1 2">
    <name type="scientific">Mucilaginibacter antarcticus</name>
    <dbReference type="NCBI Taxonomy" id="1855725"/>
    <lineage>
        <taxon>Bacteria</taxon>
        <taxon>Pseudomonadati</taxon>
        <taxon>Bacteroidota</taxon>
        <taxon>Sphingobacteriia</taxon>
        <taxon>Sphingobacteriales</taxon>
        <taxon>Sphingobacteriaceae</taxon>
        <taxon>Mucilaginibacter</taxon>
    </lineage>
</organism>